<dbReference type="PANTHER" id="PTHR32234">
    <property type="entry name" value="THIOL:DISULFIDE INTERCHANGE PROTEIN DSBD"/>
    <property type="match status" value="1"/>
</dbReference>
<dbReference type="InterPro" id="IPR013766">
    <property type="entry name" value="Thioredoxin_domain"/>
</dbReference>
<proteinExistence type="predicted"/>
<dbReference type="STRING" id="1297569.MESS2_560038"/>
<comment type="caution">
    <text evidence="2">The sequence shown here is derived from an EMBL/GenBank/DDBJ whole genome shotgun (WGS) entry which is preliminary data.</text>
</comment>
<dbReference type="SUPFAM" id="SSF52833">
    <property type="entry name" value="Thioredoxin-like"/>
    <property type="match status" value="1"/>
</dbReference>
<dbReference type="GO" id="GO:0045454">
    <property type="term" value="P:cell redox homeostasis"/>
    <property type="evidence" value="ECO:0007669"/>
    <property type="project" value="TreeGrafter"/>
</dbReference>
<sequence>MLSGAVLLTFALWLVGTVAMSGLVVRRVAQAAAIAVALGTAWLVLPLGSQPSESAVRASGSAEAYSDGRLAEYRAAGRPVFVNATAAWCVTCIVNERVALSSDVVKDAFAKANIAYLKADWTNQDPTITAFLERFGRAGVPLYVFYPPGQIEPVVLPQILTPSIVVDAITPVTAASAS</sequence>
<feature type="domain" description="Thioredoxin" evidence="1">
    <location>
        <begin position="44"/>
        <end position="174"/>
    </location>
</feature>
<dbReference type="PROSITE" id="PS51352">
    <property type="entry name" value="THIOREDOXIN_2"/>
    <property type="match status" value="1"/>
</dbReference>
<dbReference type="Gene3D" id="3.40.30.10">
    <property type="entry name" value="Glutaredoxin"/>
    <property type="match status" value="1"/>
</dbReference>
<dbReference type="GO" id="GO:0015035">
    <property type="term" value="F:protein-disulfide reductase activity"/>
    <property type="evidence" value="ECO:0007669"/>
    <property type="project" value="TreeGrafter"/>
</dbReference>
<protein>
    <submittedName>
        <fullName evidence="2">Thiol:disulfide interchange protein DsbD,putative</fullName>
    </submittedName>
</protein>
<dbReference type="CDD" id="cd02953">
    <property type="entry name" value="DsbDgamma"/>
    <property type="match status" value="1"/>
</dbReference>
<evidence type="ECO:0000259" key="1">
    <source>
        <dbReference type="PROSITE" id="PS51352"/>
    </source>
</evidence>
<accession>M5ETT9</accession>
<evidence type="ECO:0000313" key="3">
    <source>
        <dbReference type="Proteomes" id="UP000012062"/>
    </source>
</evidence>
<gene>
    <name evidence="2" type="ORF">MESS2_560038</name>
</gene>
<evidence type="ECO:0000313" key="2">
    <source>
        <dbReference type="EMBL" id="CCV07435.1"/>
    </source>
</evidence>
<dbReference type="eggNOG" id="COG4232">
    <property type="taxonomic scope" value="Bacteria"/>
</dbReference>
<dbReference type="Proteomes" id="UP000012062">
    <property type="component" value="Unassembled WGS sequence"/>
</dbReference>
<organism evidence="2 3">
    <name type="scientific">Mesorhizobium metallidurans STM 2683</name>
    <dbReference type="NCBI Taxonomy" id="1297569"/>
    <lineage>
        <taxon>Bacteria</taxon>
        <taxon>Pseudomonadati</taxon>
        <taxon>Pseudomonadota</taxon>
        <taxon>Alphaproteobacteria</taxon>
        <taxon>Hyphomicrobiales</taxon>
        <taxon>Phyllobacteriaceae</taxon>
        <taxon>Mesorhizobium</taxon>
    </lineage>
</organism>
<keyword evidence="3" id="KW-1185">Reference proteome</keyword>
<dbReference type="OrthoDB" id="9811036at2"/>
<dbReference type="AlphaFoldDB" id="M5ETT9"/>
<dbReference type="EMBL" id="CAUM01000124">
    <property type="protein sequence ID" value="CCV07435.1"/>
    <property type="molecule type" value="Genomic_DNA"/>
</dbReference>
<dbReference type="InterPro" id="IPR035671">
    <property type="entry name" value="DsbD_gamma"/>
</dbReference>
<dbReference type="InterPro" id="IPR036249">
    <property type="entry name" value="Thioredoxin-like_sf"/>
</dbReference>
<dbReference type="RefSeq" id="WP_008876322.1">
    <property type="nucleotide sequence ID" value="NZ_CAUM01000124.1"/>
</dbReference>
<dbReference type="Pfam" id="PF13899">
    <property type="entry name" value="Thioredoxin_7"/>
    <property type="match status" value="1"/>
</dbReference>
<name>M5ETT9_9HYPH</name>
<reference evidence="2 3" key="1">
    <citation type="submission" date="2013-02" db="EMBL/GenBank/DDBJ databases">
        <authorList>
            <person name="Genoscope - CEA"/>
        </authorList>
    </citation>
    <scope>NUCLEOTIDE SEQUENCE [LARGE SCALE GENOMIC DNA]</scope>
    <source>
        <strain evidence="2 3">STM 2683</strain>
    </source>
</reference>
<dbReference type="PANTHER" id="PTHR32234:SF3">
    <property type="entry name" value="SUPPRESSION OF COPPER SENSITIVITY PROTEIN"/>
    <property type="match status" value="1"/>
</dbReference>